<accession>A0A9D4JH79</accession>
<sequence>MTHEQKGLLCGKHMDSRVVFSNDETDGPSEETRDHDYPFENGHREFITKPKPLYPRQRYASYTEGSINTDHHPDEEPLLHHSVTVPYQMQPHECTCCERQQQLAQQQYVRQYDQQQTYTKSPSVRSLPDSYIHNVRMNNQMNPQRRNSGVPIDTVVTLKETGDGTYLHPVCRMPNVRSPRSHSFDILDTIPSGDSAGSTLENRPLPLRPVVDPSDQRLRCRLLRTCKRKYPSACIAFSL</sequence>
<dbReference type="Proteomes" id="UP000828390">
    <property type="component" value="Unassembled WGS sequence"/>
</dbReference>
<organism evidence="2 3">
    <name type="scientific">Dreissena polymorpha</name>
    <name type="common">Zebra mussel</name>
    <name type="synonym">Mytilus polymorpha</name>
    <dbReference type="NCBI Taxonomy" id="45954"/>
    <lineage>
        <taxon>Eukaryota</taxon>
        <taxon>Metazoa</taxon>
        <taxon>Spiralia</taxon>
        <taxon>Lophotrochozoa</taxon>
        <taxon>Mollusca</taxon>
        <taxon>Bivalvia</taxon>
        <taxon>Autobranchia</taxon>
        <taxon>Heteroconchia</taxon>
        <taxon>Euheterodonta</taxon>
        <taxon>Imparidentia</taxon>
        <taxon>Neoheterodontei</taxon>
        <taxon>Myida</taxon>
        <taxon>Dreissenoidea</taxon>
        <taxon>Dreissenidae</taxon>
        <taxon>Dreissena</taxon>
    </lineage>
</organism>
<keyword evidence="3" id="KW-1185">Reference proteome</keyword>
<comment type="caution">
    <text evidence="2">The sequence shown here is derived from an EMBL/GenBank/DDBJ whole genome shotgun (WGS) entry which is preliminary data.</text>
</comment>
<gene>
    <name evidence="2" type="ORF">DPMN_140220</name>
</gene>
<dbReference type="AlphaFoldDB" id="A0A9D4JH79"/>
<name>A0A9D4JH79_DREPO</name>
<evidence type="ECO:0000313" key="2">
    <source>
        <dbReference type="EMBL" id="KAH3811805.1"/>
    </source>
</evidence>
<feature type="compositionally biased region" description="Basic and acidic residues" evidence="1">
    <location>
        <begin position="30"/>
        <end position="45"/>
    </location>
</feature>
<feature type="region of interest" description="Disordered" evidence="1">
    <location>
        <begin position="21"/>
        <end position="45"/>
    </location>
</feature>
<evidence type="ECO:0000313" key="3">
    <source>
        <dbReference type="Proteomes" id="UP000828390"/>
    </source>
</evidence>
<protein>
    <submittedName>
        <fullName evidence="2">Uncharacterized protein</fullName>
    </submittedName>
</protein>
<reference evidence="2" key="1">
    <citation type="journal article" date="2019" name="bioRxiv">
        <title>The Genome of the Zebra Mussel, Dreissena polymorpha: A Resource for Invasive Species Research.</title>
        <authorList>
            <person name="McCartney M.A."/>
            <person name="Auch B."/>
            <person name="Kono T."/>
            <person name="Mallez S."/>
            <person name="Zhang Y."/>
            <person name="Obille A."/>
            <person name="Becker A."/>
            <person name="Abrahante J.E."/>
            <person name="Garbe J."/>
            <person name="Badalamenti J.P."/>
            <person name="Herman A."/>
            <person name="Mangelson H."/>
            <person name="Liachko I."/>
            <person name="Sullivan S."/>
            <person name="Sone E.D."/>
            <person name="Koren S."/>
            <person name="Silverstein K.A.T."/>
            <person name="Beckman K.B."/>
            <person name="Gohl D.M."/>
        </authorList>
    </citation>
    <scope>NUCLEOTIDE SEQUENCE</scope>
    <source>
        <strain evidence="2">Duluth1</strain>
        <tissue evidence="2">Whole animal</tissue>
    </source>
</reference>
<proteinExistence type="predicted"/>
<reference evidence="2" key="2">
    <citation type="submission" date="2020-11" db="EMBL/GenBank/DDBJ databases">
        <authorList>
            <person name="McCartney M.A."/>
            <person name="Auch B."/>
            <person name="Kono T."/>
            <person name="Mallez S."/>
            <person name="Becker A."/>
            <person name="Gohl D.M."/>
            <person name="Silverstein K.A.T."/>
            <person name="Koren S."/>
            <person name="Bechman K.B."/>
            <person name="Herman A."/>
            <person name="Abrahante J.E."/>
            <person name="Garbe J."/>
        </authorList>
    </citation>
    <scope>NUCLEOTIDE SEQUENCE</scope>
    <source>
        <strain evidence="2">Duluth1</strain>
        <tissue evidence="2">Whole animal</tissue>
    </source>
</reference>
<evidence type="ECO:0000256" key="1">
    <source>
        <dbReference type="SAM" id="MobiDB-lite"/>
    </source>
</evidence>
<dbReference type="EMBL" id="JAIWYP010000006">
    <property type="protein sequence ID" value="KAH3811805.1"/>
    <property type="molecule type" value="Genomic_DNA"/>
</dbReference>